<keyword evidence="3" id="KW-1185">Reference proteome</keyword>
<organism evidence="2 3">
    <name type="scientific">Setomelanomma holmii</name>
    <dbReference type="NCBI Taxonomy" id="210430"/>
    <lineage>
        <taxon>Eukaryota</taxon>
        <taxon>Fungi</taxon>
        <taxon>Dikarya</taxon>
        <taxon>Ascomycota</taxon>
        <taxon>Pezizomycotina</taxon>
        <taxon>Dothideomycetes</taxon>
        <taxon>Pleosporomycetidae</taxon>
        <taxon>Pleosporales</taxon>
        <taxon>Pleosporineae</taxon>
        <taxon>Phaeosphaeriaceae</taxon>
        <taxon>Setomelanomma</taxon>
    </lineage>
</organism>
<dbReference type="EMBL" id="ML978202">
    <property type="protein sequence ID" value="KAF2029296.1"/>
    <property type="molecule type" value="Genomic_DNA"/>
</dbReference>
<feature type="region of interest" description="Disordered" evidence="1">
    <location>
        <begin position="155"/>
        <end position="174"/>
    </location>
</feature>
<evidence type="ECO:0000256" key="1">
    <source>
        <dbReference type="SAM" id="MobiDB-lite"/>
    </source>
</evidence>
<reference evidence="2" key="1">
    <citation type="journal article" date="2020" name="Stud. Mycol.">
        <title>101 Dothideomycetes genomes: a test case for predicting lifestyles and emergence of pathogens.</title>
        <authorList>
            <person name="Haridas S."/>
            <person name="Albert R."/>
            <person name="Binder M."/>
            <person name="Bloem J."/>
            <person name="Labutti K."/>
            <person name="Salamov A."/>
            <person name="Andreopoulos B."/>
            <person name="Baker S."/>
            <person name="Barry K."/>
            <person name="Bills G."/>
            <person name="Bluhm B."/>
            <person name="Cannon C."/>
            <person name="Castanera R."/>
            <person name="Culley D."/>
            <person name="Daum C."/>
            <person name="Ezra D."/>
            <person name="Gonzalez J."/>
            <person name="Henrissat B."/>
            <person name="Kuo A."/>
            <person name="Liang C."/>
            <person name="Lipzen A."/>
            <person name="Lutzoni F."/>
            <person name="Magnuson J."/>
            <person name="Mondo S."/>
            <person name="Nolan M."/>
            <person name="Ohm R."/>
            <person name="Pangilinan J."/>
            <person name="Park H.-J."/>
            <person name="Ramirez L."/>
            <person name="Alfaro M."/>
            <person name="Sun H."/>
            <person name="Tritt A."/>
            <person name="Yoshinaga Y."/>
            <person name="Zwiers L.-H."/>
            <person name="Turgeon B."/>
            <person name="Goodwin S."/>
            <person name="Spatafora J."/>
            <person name="Crous P."/>
            <person name="Grigoriev I."/>
        </authorList>
    </citation>
    <scope>NUCLEOTIDE SEQUENCE</scope>
    <source>
        <strain evidence="2">CBS 110217</strain>
    </source>
</reference>
<comment type="caution">
    <text evidence="2">The sequence shown here is derived from an EMBL/GenBank/DDBJ whole genome shotgun (WGS) entry which is preliminary data.</text>
</comment>
<evidence type="ECO:0000313" key="3">
    <source>
        <dbReference type="Proteomes" id="UP000799777"/>
    </source>
</evidence>
<protein>
    <submittedName>
        <fullName evidence="2">Uncharacterized protein</fullName>
    </submittedName>
</protein>
<proteinExistence type="predicted"/>
<sequence>MSSIPEYVSVKKNGPFTLLSEILQHFASSHHTSTDTDTCPCVNMNGRRSGNEQLSGWAKESQSSMKPQLFQEIQVHLEASLRDMFFPSGLSHDDQTIGLDSFGADQNFPGAWCDESVHEQGPHAMMEEVGHQWNHPIFQTGHSQQKDRIHVAEAPPSEHPNAFRTSHNILPDTTRPRPVATLAGSFNGSTPTTYASHPTSATAVAPAPEKSPIGTIFQNGRIGCTEIASAVIGQAIVDSLGRTKCEIMWSEYMVTIDGMIVRVKVDNDNAQFDSGKYSGRDEDWMCAELSQTE</sequence>
<accession>A0A9P4LJK5</accession>
<gene>
    <name evidence="2" type="ORF">EK21DRAFT_89879</name>
</gene>
<name>A0A9P4LJK5_9PLEO</name>
<dbReference type="AlphaFoldDB" id="A0A9P4LJK5"/>
<dbReference type="Proteomes" id="UP000799777">
    <property type="component" value="Unassembled WGS sequence"/>
</dbReference>
<evidence type="ECO:0000313" key="2">
    <source>
        <dbReference type="EMBL" id="KAF2029296.1"/>
    </source>
</evidence>